<dbReference type="InterPro" id="IPR014710">
    <property type="entry name" value="RmlC-like_jellyroll"/>
</dbReference>
<sequence>MPIRTCISLACFVACGWASLWVDQAPDYVRPYAIEHYANAQALTIGAQTYRFPITGAASGNKFSLLTTNALASGDLGVLPHIHELHHENFFCLKGRFQLWAHKGNATDARLLTADRVTRYRMIGVIAPGKFEDLFFFLATENVTYASKSPYSPTVVAESTNTGSSADIITQLESFDVHAQLNFTATRDLINGTSPSSAVWHDGPNTIPSQAGSPYFVAANWGPKFINNDTGSWQIVQPFVTPATGEHNFTQGTITLSRQDPNISIPTWQLVDHTAVQVLEGSLTVNIGNESASLISGDVAFVPGGTPFQYYSMAAFTKFLYVAAGDQGLDQELLATAQAWDFPVFPTYNA</sequence>
<dbReference type="Proteomes" id="UP001056384">
    <property type="component" value="Chromosome 7"/>
</dbReference>
<dbReference type="CDD" id="cd20281">
    <property type="entry name" value="cupin_QDO_C"/>
    <property type="match status" value="1"/>
</dbReference>
<dbReference type="PANTHER" id="PTHR43346:SF1">
    <property type="entry name" value="QUERCETIN 2,3-DIOXYGENASE-RELATED"/>
    <property type="match status" value="1"/>
</dbReference>
<dbReference type="AlphaFoldDB" id="A0A9Q9ENM9"/>
<accession>A0A9Q9ENM9</accession>
<gene>
    <name evidence="2" type="ORF">Slin15195_G089570</name>
</gene>
<dbReference type="Gene3D" id="2.60.120.10">
    <property type="entry name" value="Jelly Rolls"/>
    <property type="match status" value="2"/>
</dbReference>
<dbReference type="EMBL" id="CP099424">
    <property type="protein sequence ID" value="USW55638.1"/>
    <property type="molecule type" value="Genomic_DNA"/>
</dbReference>
<reference evidence="2" key="1">
    <citation type="submission" date="2022-06" db="EMBL/GenBank/DDBJ databases">
        <title>Complete genome sequences of two strains of the flax pathogen Septoria linicola.</title>
        <authorList>
            <person name="Lapalu N."/>
            <person name="Simon A."/>
            <person name="Demenou B."/>
            <person name="Paumier D."/>
            <person name="Guillot M.-P."/>
            <person name="Gout L."/>
            <person name="Valade R."/>
        </authorList>
    </citation>
    <scope>NUCLEOTIDE SEQUENCE</scope>
    <source>
        <strain evidence="2">SE15195</strain>
    </source>
</reference>
<dbReference type="PANTHER" id="PTHR43346">
    <property type="entry name" value="LIGAND BINDING DOMAIN PROTEIN, PUTATIVE (AFU_ORTHOLOGUE AFUA_6G14370)-RELATED"/>
    <property type="match status" value="1"/>
</dbReference>
<organism evidence="2 3">
    <name type="scientific">Septoria linicola</name>
    <dbReference type="NCBI Taxonomy" id="215465"/>
    <lineage>
        <taxon>Eukaryota</taxon>
        <taxon>Fungi</taxon>
        <taxon>Dikarya</taxon>
        <taxon>Ascomycota</taxon>
        <taxon>Pezizomycotina</taxon>
        <taxon>Dothideomycetes</taxon>
        <taxon>Dothideomycetidae</taxon>
        <taxon>Mycosphaerellales</taxon>
        <taxon>Mycosphaerellaceae</taxon>
        <taxon>Septoria</taxon>
    </lineage>
</organism>
<keyword evidence="1" id="KW-0732">Signal</keyword>
<dbReference type="InterPro" id="IPR011051">
    <property type="entry name" value="RmlC_Cupin_sf"/>
</dbReference>
<evidence type="ECO:0000313" key="3">
    <source>
        <dbReference type="Proteomes" id="UP001056384"/>
    </source>
</evidence>
<dbReference type="SUPFAM" id="SSF51182">
    <property type="entry name" value="RmlC-like cupins"/>
    <property type="match status" value="1"/>
</dbReference>
<proteinExistence type="predicted"/>
<evidence type="ECO:0000313" key="2">
    <source>
        <dbReference type="EMBL" id="USW55638.1"/>
    </source>
</evidence>
<keyword evidence="3" id="KW-1185">Reference proteome</keyword>
<protein>
    <submittedName>
        <fullName evidence="2">RmlC-like cupin domain superfamily, rmlC-like jelly roll protein</fullName>
    </submittedName>
</protein>
<feature type="chain" id="PRO_5040322033" evidence="1">
    <location>
        <begin position="19"/>
        <end position="350"/>
    </location>
</feature>
<dbReference type="InterPro" id="IPR052538">
    <property type="entry name" value="Flavonoid_dioxygenase-like"/>
</dbReference>
<name>A0A9Q9ENM9_9PEZI</name>
<feature type="signal peptide" evidence="1">
    <location>
        <begin position="1"/>
        <end position="18"/>
    </location>
</feature>
<evidence type="ECO:0000256" key="1">
    <source>
        <dbReference type="SAM" id="SignalP"/>
    </source>
</evidence>